<evidence type="ECO:0000313" key="4">
    <source>
        <dbReference type="Proteomes" id="UP000545286"/>
    </source>
</evidence>
<keyword evidence="4" id="KW-1185">Reference proteome</keyword>
<evidence type="ECO:0000259" key="1">
    <source>
        <dbReference type="Pfam" id="PF03235"/>
    </source>
</evidence>
<proteinExistence type="predicted"/>
<dbReference type="PANTHER" id="PTHR35149">
    <property type="entry name" value="SLL5132 PROTEIN"/>
    <property type="match status" value="1"/>
</dbReference>
<organism evidence="3 4">
    <name type="scientific">Pseudoclavibacter helvolus</name>
    <dbReference type="NCBI Taxonomy" id="255205"/>
    <lineage>
        <taxon>Bacteria</taxon>
        <taxon>Bacillati</taxon>
        <taxon>Actinomycetota</taxon>
        <taxon>Actinomycetes</taxon>
        <taxon>Micrococcales</taxon>
        <taxon>Microbacteriaceae</taxon>
        <taxon>Pseudoclavibacter</taxon>
    </lineage>
</organism>
<evidence type="ECO:0000259" key="2">
    <source>
        <dbReference type="Pfam" id="PF07510"/>
    </source>
</evidence>
<dbReference type="InterPro" id="IPR004919">
    <property type="entry name" value="GmrSD_N"/>
</dbReference>
<dbReference type="Pfam" id="PF03235">
    <property type="entry name" value="GmrSD_N"/>
    <property type="match status" value="1"/>
</dbReference>
<dbReference type="RefSeq" id="WP_183625185.1">
    <property type="nucleotide sequence ID" value="NZ_JACHWJ010000003.1"/>
</dbReference>
<evidence type="ECO:0008006" key="5">
    <source>
        <dbReference type="Google" id="ProtNLM"/>
    </source>
</evidence>
<evidence type="ECO:0000313" key="3">
    <source>
        <dbReference type="EMBL" id="MBB2958226.1"/>
    </source>
</evidence>
<name>A0A7W4UPL7_9MICO</name>
<reference evidence="3 4" key="1">
    <citation type="submission" date="2020-08" db="EMBL/GenBank/DDBJ databases">
        <title>Sequencing the genomes of 1000 actinobacteria strains.</title>
        <authorList>
            <person name="Klenk H.-P."/>
        </authorList>
    </citation>
    <scope>NUCLEOTIDE SEQUENCE [LARGE SCALE GENOMIC DNA]</scope>
    <source>
        <strain evidence="3 4">DSM 20419</strain>
    </source>
</reference>
<protein>
    <recommendedName>
        <fullName evidence="5">DUF262 domain-containing protein</fullName>
    </recommendedName>
</protein>
<comment type="caution">
    <text evidence="3">The sequence shown here is derived from an EMBL/GenBank/DDBJ whole genome shotgun (WGS) entry which is preliminary data.</text>
</comment>
<dbReference type="EMBL" id="JACHWJ010000003">
    <property type="protein sequence ID" value="MBB2958226.1"/>
    <property type="molecule type" value="Genomic_DNA"/>
</dbReference>
<accession>A0A7W4UPL7</accession>
<dbReference type="AlphaFoldDB" id="A0A7W4UPL7"/>
<gene>
    <name evidence="3" type="ORF">FHX72_002371</name>
</gene>
<feature type="domain" description="GmrSD restriction endonucleases C-terminal" evidence="2">
    <location>
        <begin position="416"/>
        <end position="550"/>
    </location>
</feature>
<dbReference type="PANTHER" id="PTHR35149:SF2">
    <property type="entry name" value="DUF262 DOMAIN-CONTAINING PROTEIN"/>
    <property type="match status" value="1"/>
</dbReference>
<sequence>MTGSSIDFNLDGIGHQLGDRLMEVPLYQRSYSWGKDQVMDFRSDIRNAFNSDMAEHFMGTIVLSGPRGAAATVIDGQQRLATTTLLLAALRDYYDSRGDSNRANAIDSEFLNTFRDETGTHEPRLTLNAEDNEFFRKFIVRGSPTLLPSRDSHKLIADAYEALLEFVTEEASLAGNAWVARLVKWRKFIEMNLRVIYVAVPTESDAFMIFETLNDRGADLTLADLLKNYLFGKASSATNGLEQVRERWLVALGAVDTNQELFINFLRQLWSSRNGATRERDLYKKIKSEVVTEQQAIAFSSDIQTASRLYAALLAGDHDYWSSWGTETRSNVETLNRLGLEQNRPMLLAALQHFSQSEAKKLLRLAVSWGVRGLITGGSGAGSTEKAYCDAAVAIRSGSVKIAREVLPNLESIVATDSEFEASFSVARVTKTSLSRYYLLALESHATSQHEPELVPNKDEEAVNLEHVLPKNSSRTEWPKFTEEDSRQWADRLGNHALLQKSKNNRIGNKAFSIKKPILEKSSFNLTRSVGEKAAWTSTEIEERQKSMAASAPKVWPRNL</sequence>
<dbReference type="Pfam" id="PF07510">
    <property type="entry name" value="GmrSD_C"/>
    <property type="match status" value="1"/>
</dbReference>
<dbReference type="Proteomes" id="UP000545286">
    <property type="component" value="Unassembled WGS sequence"/>
</dbReference>
<dbReference type="InterPro" id="IPR011089">
    <property type="entry name" value="GmrSD_C"/>
</dbReference>
<feature type="domain" description="GmrSD restriction endonucleases N-terminal" evidence="1">
    <location>
        <begin position="22"/>
        <end position="231"/>
    </location>
</feature>